<dbReference type="Gramene" id="Tc10v2_t004570.1">
    <property type="protein sequence ID" value="Tc10v2_p004570.1"/>
    <property type="gene ID" value="Tc10v2_g004570"/>
</dbReference>
<feature type="transmembrane region" description="Helical" evidence="2">
    <location>
        <begin position="309"/>
        <end position="330"/>
    </location>
</feature>
<dbReference type="Proteomes" id="UP000694886">
    <property type="component" value="Chromosome 10"/>
</dbReference>
<dbReference type="InterPro" id="IPR026961">
    <property type="entry name" value="PGG_dom"/>
</dbReference>
<keyword evidence="2" id="KW-0472">Membrane</keyword>
<gene>
    <name evidence="5" type="primary">LOC108663806</name>
</gene>
<feature type="transmembrane region" description="Helical" evidence="2">
    <location>
        <begin position="337"/>
        <end position="357"/>
    </location>
</feature>
<dbReference type="KEGG" id="tcc:108663806"/>
<evidence type="ECO:0000256" key="1">
    <source>
        <dbReference type="PROSITE-ProRule" id="PRU00023"/>
    </source>
</evidence>
<proteinExistence type="predicted"/>
<evidence type="ECO:0000259" key="3">
    <source>
        <dbReference type="Pfam" id="PF13962"/>
    </source>
</evidence>
<feature type="transmembrane region" description="Helical" evidence="2">
    <location>
        <begin position="363"/>
        <end position="388"/>
    </location>
</feature>
<dbReference type="PROSITE" id="PS50088">
    <property type="entry name" value="ANK_REPEAT"/>
    <property type="match status" value="2"/>
</dbReference>
<feature type="domain" description="PGG" evidence="3">
    <location>
        <begin position="267"/>
        <end position="358"/>
    </location>
</feature>
<dbReference type="Pfam" id="PF13962">
    <property type="entry name" value="PGG"/>
    <property type="match status" value="1"/>
</dbReference>
<dbReference type="Gene3D" id="1.25.40.20">
    <property type="entry name" value="Ankyrin repeat-containing domain"/>
    <property type="match status" value="2"/>
</dbReference>
<protein>
    <submittedName>
        <fullName evidence="5">Ankyrin-1-like</fullName>
    </submittedName>
</protein>
<dbReference type="InterPro" id="IPR036770">
    <property type="entry name" value="Ankyrin_rpt-contain_sf"/>
</dbReference>
<dbReference type="SMART" id="SM00248">
    <property type="entry name" value="ANK"/>
    <property type="match status" value="5"/>
</dbReference>
<reference evidence="5" key="2">
    <citation type="submission" date="2025-08" db="UniProtKB">
        <authorList>
            <consortium name="RefSeq"/>
        </authorList>
    </citation>
    <scope>IDENTIFICATION</scope>
</reference>
<keyword evidence="2" id="KW-1133">Transmembrane helix</keyword>
<feature type="repeat" description="ANK" evidence="1">
    <location>
        <begin position="177"/>
        <end position="199"/>
    </location>
</feature>
<name>A0AB32X360_THECC</name>
<feature type="repeat" description="ANK" evidence="1">
    <location>
        <begin position="104"/>
        <end position="127"/>
    </location>
</feature>
<keyword evidence="1" id="KW-0040">ANK repeat</keyword>
<feature type="transmembrane region" description="Helical" evidence="2">
    <location>
        <begin position="270"/>
        <end position="289"/>
    </location>
</feature>
<dbReference type="InterPro" id="IPR002110">
    <property type="entry name" value="Ankyrin_rpt"/>
</dbReference>
<dbReference type="GeneID" id="108663806"/>
<dbReference type="Pfam" id="PF12796">
    <property type="entry name" value="Ank_2"/>
    <property type="match status" value="3"/>
</dbReference>
<dbReference type="PROSITE" id="PS50297">
    <property type="entry name" value="ANK_REP_REGION"/>
    <property type="match status" value="2"/>
</dbReference>
<accession>A0AB32X360</accession>
<sequence length="393" mass="44287">MDERLRHAAQSGNIDALYDLIEDDADVLRRIDEMEFVDTPLHIAAAQGHTEFAMELMNLKPSFARKLNQRGLSPIHLALQKKQEKMVDDLLSIDKDLVRVKGREGYTPLHHAVREGNVPLLSKFLEHCPNCILDLTIRKETALHIAAQNNHLEAFKAILRRLPTVYEAAILNLEDKDGNTVLHIAASNNQHQMIKLLIKSQKIDWNKVNQSGFTALHVLEAQAGDDRRENVNMLKRAKVPPSIFLAKMVLQSRRFTEIITDILEMKTDTINTLLVVLALILSMTYQAVLSPPAGARDAGKSFIKHLVFFSFYAFNSAAFSLAWLLTLMLVTVVAKSIIILLLLLYLMMACCYAVAYYTISPNLYVSFGADAVAVGAIIAVLFYCYFYFRPKNL</sequence>
<evidence type="ECO:0000313" key="4">
    <source>
        <dbReference type="Proteomes" id="UP000694886"/>
    </source>
</evidence>
<dbReference type="AlphaFoldDB" id="A0AB32X360"/>
<organism evidence="4 5">
    <name type="scientific">Theobroma cacao</name>
    <name type="common">Cacao</name>
    <name type="synonym">Cocoa</name>
    <dbReference type="NCBI Taxonomy" id="3641"/>
    <lineage>
        <taxon>Eukaryota</taxon>
        <taxon>Viridiplantae</taxon>
        <taxon>Streptophyta</taxon>
        <taxon>Embryophyta</taxon>
        <taxon>Tracheophyta</taxon>
        <taxon>Spermatophyta</taxon>
        <taxon>Magnoliopsida</taxon>
        <taxon>eudicotyledons</taxon>
        <taxon>Gunneridae</taxon>
        <taxon>Pentapetalae</taxon>
        <taxon>rosids</taxon>
        <taxon>malvids</taxon>
        <taxon>Malvales</taxon>
        <taxon>Malvaceae</taxon>
        <taxon>Byttnerioideae</taxon>
        <taxon>Theobroma</taxon>
    </lineage>
</organism>
<evidence type="ECO:0000313" key="5">
    <source>
        <dbReference type="RefSeq" id="XP_017984856.1"/>
    </source>
</evidence>
<reference evidence="4" key="1">
    <citation type="journal article" date="1997" name="Nucleic Acids Res.">
        <title>tRNAscan-SE: a program for improved detection of transfer RNA genes in genomic sequence.</title>
        <authorList>
            <person name="Lowe T.M."/>
            <person name="Eddy S.R."/>
        </authorList>
    </citation>
    <scope>NUCLEOTIDE SEQUENCE [LARGE SCALE GENOMIC DNA]</scope>
    <source>
        <strain evidence="4">r\B97-61/B2</strain>
    </source>
</reference>
<dbReference type="PANTHER" id="PTHR24128:SF40">
    <property type="entry name" value="SERINE_THREONINE-PROTEIN PHOSPHATASE 6 REGULATORY ANKYRIN REPEAT SUBUNIT A-LIKE"/>
    <property type="match status" value="1"/>
</dbReference>
<dbReference type="RefSeq" id="XP_017984856.1">
    <property type="nucleotide sequence ID" value="XM_018129367.1"/>
</dbReference>
<keyword evidence="2" id="KW-0812">Transmembrane</keyword>
<dbReference type="SUPFAM" id="SSF48403">
    <property type="entry name" value="Ankyrin repeat"/>
    <property type="match status" value="1"/>
</dbReference>
<evidence type="ECO:0000256" key="2">
    <source>
        <dbReference type="SAM" id="Phobius"/>
    </source>
</evidence>
<dbReference type="PANTHER" id="PTHR24128">
    <property type="entry name" value="HOMEOBOX PROTEIN WARIAI"/>
    <property type="match status" value="1"/>
</dbReference>